<comment type="similarity">
    <text evidence="1">Belongs to the universal stress protein A family.</text>
</comment>
<evidence type="ECO:0000259" key="2">
    <source>
        <dbReference type="Pfam" id="PF00582"/>
    </source>
</evidence>
<dbReference type="EMBL" id="WTYP01000001">
    <property type="protein sequence ID" value="MXP47056.1"/>
    <property type="molecule type" value="Genomic_DNA"/>
</dbReference>
<keyword evidence="4" id="KW-1185">Reference proteome</keyword>
<dbReference type="PRINTS" id="PR01438">
    <property type="entry name" value="UNVRSLSTRESS"/>
</dbReference>
<organism evidence="3 4">
    <name type="scientific">Pontixanthobacter luteolus</name>
    <dbReference type="NCBI Taxonomy" id="295089"/>
    <lineage>
        <taxon>Bacteria</taxon>
        <taxon>Pseudomonadati</taxon>
        <taxon>Pseudomonadota</taxon>
        <taxon>Alphaproteobacteria</taxon>
        <taxon>Sphingomonadales</taxon>
        <taxon>Erythrobacteraceae</taxon>
        <taxon>Pontixanthobacter</taxon>
    </lineage>
</organism>
<reference evidence="3 4" key="1">
    <citation type="submission" date="2019-12" db="EMBL/GenBank/DDBJ databases">
        <title>Genomic-based taxomic classification of the family Erythrobacteraceae.</title>
        <authorList>
            <person name="Xu L."/>
        </authorList>
    </citation>
    <scope>NUCLEOTIDE SEQUENCE [LARGE SCALE GENOMIC DNA]</scope>
    <source>
        <strain evidence="3 4">SW-109</strain>
    </source>
</reference>
<comment type="caution">
    <text evidence="3">The sequence shown here is derived from an EMBL/GenBank/DDBJ whole genome shotgun (WGS) entry which is preliminary data.</text>
</comment>
<dbReference type="Gene3D" id="3.40.50.12370">
    <property type="match status" value="1"/>
</dbReference>
<protein>
    <submittedName>
        <fullName evidence="3">Universal stress protein</fullName>
    </submittedName>
</protein>
<dbReference type="RefSeq" id="WP_160730219.1">
    <property type="nucleotide sequence ID" value="NZ_WTYP01000001.1"/>
</dbReference>
<dbReference type="InterPro" id="IPR006015">
    <property type="entry name" value="Universal_stress_UspA"/>
</dbReference>
<dbReference type="PANTHER" id="PTHR46268">
    <property type="entry name" value="STRESS RESPONSE PROTEIN NHAX"/>
    <property type="match status" value="1"/>
</dbReference>
<evidence type="ECO:0000313" key="3">
    <source>
        <dbReference type="EMBL" id="MXP47056.1"/>
    </source>
</evidence>
<dbReference type="Proteomes" id="UP000471435">
    <property type="component" value="Unassembled WGS sequence"/>
</dbReference>
<dbReference type="CDD" id="cd00293">
    <property type="entry name" value="USP-like"/>
    <property type="match status" value="1"/>
</dbReference>
<evidence type="ECO:0000256" key="1">
    <source>
        <dbReference type="ARBA" id="ARBA00008791"/>
    </source>
</evidence>
<feature type="domain" description="UspA" evidence="2">
    <location>
        <begin position="148"/>
        <end position="269"/>
    </location>
</feature>
<dbReference type="Pfam" id="PF00582">
    <property type="entry name" value="Usp"/>
    <property type="match status" value="1"/>
</dbReference>
<proteinExistence type="inferred from homology"/>
<name>A0A6I4V1W7_9SPHN</name>
<sequence length="271" mass="29463">MRSILVHVYNDPGLEARLQIALDLARSFDAHVTFLQAVTHQVLIPGDYTGTLTAQMMPVVQEQADELRRAVEKRLADEDVRWDWVQEVGMPDSRLMSHAGLNDLVLVGSVAPMGSETQPSRLAGALAIHGRTPVMVTPKDAKGFDATKPAVVAWNGSPQAAHALRASLEMLRKADSVTLVTVTGEEDAKKYDLPPSEGAEYLSRHGISCEIVEVPALGRHPAEILLEAATVRDAGYIVLGAYGHARMFELVFGGVTRRILKDPKIPLILAH</sequence>
<dbReference type="OrthoDB" id="9804721at2"/>
<dbReference type="InterPro" id="IPR006016">
    <property type="entry name" value="UspA"/>
</dbReference>
<evidence type="ECO:0000313" key="4">
    <source>
        <dbReference type="Proteomes" id="UP000471435"/>
    </source>
</evidence>
<dbReference type="SUPFAM" id="SSF52402">
    <property type="entry name" value="Adenine nucleotide alpha hydrolases-like"/>
    <property type="match status" value="2"/>
</dbReference>
<accession>A0A6I4V1W7</accession>
<dbReference type="PANTHER" id="PTHR46268:SF15">
    <property type="entry name" value="UNIVERSAL STRESS PROTEIN HP_0031"/>
    <property type="match status" value="1"/>
</dbReference>
<gene>
    <name evidence="3" type="ORF">GRI43_06595</name>
</gene>
<dbReference type="AlphaFoldDB" id="A0A6I4V1W7"/>